<dbReference type="Proteomes" id="UP001596028">
    <property type="component" value="Unassembled WGS sequence"/>
</dbReference>
<keyword evidence="2" id="KW-0238">DNA-binding</keyword>
<dbReference type="EMBL" id="JBHSEP010000020">
    <property type="protein sequence ID" value="MFC4600880.1"/>
    <property type="molecule type" value="Genomic_DNA"/>
</dbReference>
<dbReference type="SUPFAM" id="SSF46689">
    <property type="entry name" value="Homeodomain-like"/>
    <property type="match status" value="2"/>
</dbReference>
<dbReference type="RefSeq" id="WP_378100373.1">
    <property type="nucleotide sequence ID" value="NZ_JBHSEP010000020.1"/>
</dbReference>
<accession>A0ABV9FIL9</accession>
<keyword evidence="1" id="KW-0805">Transcription regulation</keyword>
<protein>
    <submittedName>
        <fullName evidence="5">Helix-turn-helix transcriptional regulator</fullName>
    </submittedName>
</protein>
<dbReference type="InterPro" id="IPR037923">
    <property type="entry name" value="HTH-like"/>
</dbReference>
<dbReference type="Pfam" id="PF12833">
    <property type="entry name" value="HTH_18"/>
    <property type="match status" value="1"/>
</dbReference>
<evidence type="ECO:0000313" key="6">
    <source>
        <dbReference type="Proteomes" id="UP001596028"/>
    </source>
</evidence>
<comment type="caution">
    <text evidence="5">The sequence shown here is derived from an EMBL/GenBank/DDBJ whole genome shotgun (WGS) entry which is preliminary data.</text>
</comment>
<sequence length="278" mass="31610">MDGSYEELARDFASVPLDVYGVYRTELEGNRVYSGHVARPTTRCGVVLALRGRADFVFGGSERYGLEPGKVLLGGLGQRLEIYPDEGGFEYGLVHYLPVPPEREDARRLVEASLLEAALDPELLHVLDRLLEAAASPDSMGMLEKKALFYQLINRILQSERIRRNKESYSLIDEAIQYIRAHHAQPLTLDMLAERYQIKAKYFSSLFRKYAGIGPIDYLIQYRMNRANEMLMTGQFPVSVVAKSVGYSDAYYFSRLFKKHKGVSPGKVGMHRRRNHPL</sequence>
<evidence type="ECO:0000256" key="1">
    <source>
        <dbReference type="ARBA" id="ARBA00023015"/>
    </source>
</evidence>
<dbReference type="SUPFAM" id="SSF51215">
    <property type="entry name" value="Regulatory protein AraC"/>
    <property type="match status" value="1"/>
</dbReference>
<dbReference type="InterPro" id="IPR009057">
    <property type="entry name" value="Homeodomain-like_sf"/>
</dbReference>
<reference evidence="6" key="1">
    <citation type="journal article" date="2019" name="Int. J. Syst. Evol. Microbiol.">
        <title>The Global Catalogue of Microorganisms (GCM) 10K type strain sequencing project: providing services to taxonomists for standard genome sequencing and annotation.</title>
        <authorList>
            <consortium name="The Broad Institute Genomics Platform"/>
            <consortium name="The Broad Institute Genome Sequencing Center for Infectious Disease"/>
            <person name="Wu L."/>
            <person name="Ma J."/>
        </authorList>
    </citation>
    <scope>NUCLEOTIDE SEQUENCE [LARGE SCALE GENOMIC DNA]</scope>
    <source>
        <strain evidence="6">CCUG 49571</strain>
    </source>
</reference>
<dbReference type="SMART" id="SM00342">
    <property type="entry name" value="HTH_ARAC"/>
    <property type="match status" value="1"/>
</dbReference>
<organism evidence="5 6">
    <name type="scientific">Cohnella hongkongensis</name>
    <dbReference type="NCBI Taxonomy" id="178337"/>
    <lineage>
        <taxon>Bacteria</taxon>
        <taxon>Bacillati</taxon>
        <taxon>Bacillota</taxon>
        <taxon>Bacilli</taxon>
        <taxon>Bacillales</taxon>
        <taxon>Paenibacillaceae</taxon>
        <taxon>Cohnella</taxon>
    </lineage>
</organism>
<dbReference type="PANTHER" id="PTHR43280">
    <property type="entry name" value="ARAC-FAMILY TRANSCRIPTIONAL REGULATOR"/>
    <property type="match status" value="1"/>
</dbReference>
<dbReference type="PANTHER" id="PTHR43280:SF2">
    <property type="entry name" value="HTH-TYPE TRANSCRIPTIONAL REGULATOR EXSA"/>
    <property type="match status" value="1"/>
</dbReference>
<feature type="domain" description="HTH araC/xylS-type" evidence="4">
    <location>
        <begin position="173"/>
        <end position="271"/>
    </location>
</feature>
<evidence type="ECO:0000259" key="4">
    <source>
        <dbReference type="PROSITE" id="PS01124"/>
    </source>
</evidence>
<dbReference type="Gene3D" id="1.10.10.60">
    <property type="entry name" value="Homeodomain-like"/>
    <property type="match status" value="2"/>
</dbReference>
<gene>
    <name evidence="5" type="ORF">ACFO3S_21730</name>
</gene>
<keyword evidence="3" id="KW-0804">Transcription</keyword>
<evidence type="ECO:0000256" key="3">
    <source>
        <dbReference type="ARBA" id="ARBA00023163"/>
    </source>
</evidence>
<dbReference type="PROSITE" id="PS01124">
    <property type="entry name" value="HTH_ARAC_FAMILY_2"/>
    <property type="match status" value="1"/>
</dbReference>
<name>A0ABV9FIL9_9BACL</name>
<proteinExistence type="predicted"/>
<evidence type="ECO:0000256" key="2">
    <source>
        <dbReference type="ARBA" id="ARBA00023125"/>
    </source>
</evidence>
<keyword evidence="6" id="KW-1185">Reference proteome</keyword>
<dbReference type="InterPro" id="IPR018060">
    <property type="entry name" value="HTH_AraC"/>
</dbReference>
<evidence type="ECO:0000313" key="5">
    <source>
        <dbReference type="EMBL" id="MFC4600880.1"/>
    </source>
</evidence>